<dbReference type="SUPFAM" id="SSF81631">
    <property type="entry name" value="PAP/OAS1 substrate-binding domain"/>
    <property type="match status" value="1"/>
</dbReference>
<evidence type="ECO:0000313" key="8">
    <source>
        <dbReference type="EMBL" id="KIR79328.1"/>
    </source>
</evidence>
<protein>
    <recommendedName>
        <fullName evidence="2">polynucleotide adenylyltransferase</fullName>
        <ecNumber evidence="2">2.7.7.19</ecNumber>
    </recommendedName>
</protein>
<feature type="domain" description="Poly(A) RNA polymerase mitochondrial-like central palm" evidence="7">
    <location>
        <begin position="143"/>
        <end position="294"/>
    </location>
</feature>
<feature type="compositionally biased region" description="Acidic residues" evidence="5">
    <location>
        <begin position="697"/>
        <end position="709"/>
    </location>
</feature>
<feature type="compositionally biased region" description="Polar residues" evidence="5">
    <location>
        <begin position="13"/>
        <end position="22"/>
    </location>
</feature>
<reference evidence="8 9" key="1">
    <citation type="submission" date="2015-01" db="EMBL/GenBank/DDBJ databases">
        <title>The Genome Sequence of Cryptococcus gattii EJB2.</title>
        <authorList>
            <consortium name="The Broad Institute Genomics Platform"/>
            <person name="Cuomo C."/>
            <person name="Litvintseva A."/>
            <person name="Chen Y."/>
            <person name="Heitman J."/>
            <person name="Sun S."/>
            <person name="Springer D."/>
            <person name="Dromer F."/>
            <person name="Young S."/>
            <person name="Zeng Q."/>
            <person name="Gargeya S."/>
            <person name="Abouelleil A."/>
            <person name="Alvarado L."/>
            <person name="Chapman S.B."/>
            <person name="Gainer-Dewar J."/>
            <person name="Goldberg J."/>
            <person name="Griggs A."/>
            <person name="Gujja S."/>
            <person name="Hansen M."/>
            <person name="Howarth C."/>
            <person name="Imamovic A."/>
            <person name="Larimer J."/>
            <person name="Murphy C."/>
            <person name="Naylor J."/>
            <person name="Pearson M."/>
            <person name="Priest M."/>
            <person name="Roberts A."/>
            <person name="Saif S."/>
            <person name="Shea T."/>
            <person name="Sykes S."/>
            <person name="Wortman J."/>
            <person name="Nusbaum C."/>
            <person name="Birren B."/>
        </authorList>
    </citation>
    <scope>NUCLEOTIDE SEQUENCE [LARGE SCALE GENOMIC DNA]</scope>
    <source>
        <strain evidence="8 9">EJB2</strain>
    </source>
</reference>
<dbReference type="InterPro" id="IPR054708">
    <property type="entry name" value="MTPAP-like_central"/>
</dbReference>
<evidence type="ECO:0000256" key="4">
    <source>
        <dbReference type="ARBA" id="ARBA00022842"/>
    </source>
</evidence>
<evidence type="ECO:0000256" key="5">
    <source>
        <dbReference type="SAM" id="MobiDB-lite"/>
    </source>
</evidence>
<keyword evidence="9" id="KW-1185">Reference proteome</keyword>
<name>A0ABR5BUY6_9TREE</name>
<feature type="compositionally biased region" description="Acidic residues" evidence="5">
    <location>
        <begin position="605"/>
        <end position="615"/>
    </location>
</feature>
<dbReference type="EMBL" id="KN848686">
    <property type="protein sequence ID" value="KIR79328.1"/>
    <property type="molecule type" value="Genomic_DNA"/>
</dbReference>
<dbReference type="PANTHER" id="PTHR23092:SF15">
    <property type="entry name" value="INACTIVE NON-CANONICAL POLY(A) RNA POLYMERASE PROTEIN TRF4-2-RELATED"/>
    <property type="match status" value="1"/>
</dbReference>
<dbReference type="Gene3D" id="1.10.1410.10">
    <property type="match status" value="1"/>
</dbReference>
<dbReference type="Proteomes" id="UP000054272">
    <property type="component" value="Unassembled WGS sequence"/>
</dbReference>
<dbReference type="InterPro" id="IPR045862">
    <property type="entry name" value="Trf4-like"/>
</dbReference>
<feature type="region of interest" description="Disordered" evidence="5">
    <location>
        <begin position="499"/>
        <end position="760"/>
    </location>
</feature>
<evidence type="ECO:0000259" key="6">
    <source>
        <dbReference type="Pfam" id="PF03828"/>
    </source>
</evidence>
<feature type="region of interest" description="Disordered" evidence="5">
    <location>
        <begin position="1"/>
        <end position="122"/>
    </location>
</feature>
<dbReference type="PANTHER" id="PTHR23092">
    <property type="entry name" value="POLY(A) RNA POLYMERASE"/>
    <property type="match status" value="1"/>
</dbReference>
<feature type="compositionally biased region" description="Basic residues" evidence="5">
    <location>
        <begin position="49"/>
        <end position="62"/>
    </location>
</feature>
<gene>
    <name evidence="8" type="ORF">I306_03747</name>
</gene>
<dbReference type="SUPFAM" id="SSF81301">
    <property type="entry name" value="Nucleotidyltransferase"/>
    <property type="match status" value="1"/>
</dbReference>
<feature type="compositionally biased region" description="Basic and acidic residues" evidence="5">
    <location>
        <begin position="86"/>
        <end position="101"/>
    </location>
</feature>
<feature type="compositionally biased region" description="Acidic residues" evidence="5">
    <location>
        <begin position="553"/>
        <end position="567"/>
    </location>
</feature>
<keyword evidence="4" id="KW-0460">Magnesium</keyword>
<sequence>MATGFQPAETFISFGQSASPPSKDNEVSSSARKGKRKASDTPAPGEKQTKKKKKDKKKKGNKKLQPAEQPDKKDGLPGLSKKQKKALKEQEHKARNGDRKRGNNRGIEAGPRNKKEEEKAAERHAPWTELVDVDLCRDPVDLLTEEINAFYKYVSPTREEFEVRLFMIELITRTINKLWPEAEVTPFGSWQTQLYLPQGDIDLVVAHKYLSDANKQRLLAELGKAMRQANITDVVAIIARARVPIIKFVTLEGKSHVFSLAYLTKQEGIGKINVDISLNQGNGVTAGKIINQYLDALPGARQLILIVKYFLSQRSMNEVYTGGLGSYSVICMVISFLQLHPKLRRSEINPELNLGTLLIEFFELFGRNFNYNDVGISIRRGGFYFSKASRGWMKGQSFLLSIEDPQDKDNDISGGSFGIRQVRNTLGGAYELLSMRLFEIAEEMNRNARGGRRGTSWKDKDGDDWSILGGVMGITKETLKQRNELTRIHLQGRLHHKLSIPLGADPKPYVQNYRPPPVISVPSVNDHGRGASSPPPPAESSRRNKKDVGAIMVEDDELGSDDDDSGSDSDTSYSSSDSDDSDSDPVAISPPRIKSRSTSHLAQEDISDTDSDEIVEIPQLFESSRRGKRPLGDSEPSEDEIEVLSNPPEESRYAGGKGKGKTKVKDAFRPPTPPLPGQEGQLSDSSRPPTPPLPHGEEEEEKGEIDSDEEALRRILAESDGDLGSEDEIGKEWEGAIQVDSDSDEEEKNGRKKSKREIGSAARRAFWAAKGGNRLGQGSGDISD</sequence>
<evidence type="ECO:0000313" key="9">
    <source>
        <dbReference type="Proteomes" id="UP000054272"/>
    </source>
</evidence>
<evidence type="ECO:0000256" key="2">
    <source>
        <dbReference type="ARBA" id="ARBA00012388"/>
    </source>
</evidence>
<accession>A0ABR5BUY6</accession>
<comment type="similarity">
    <text evidence="1">Belongs to the DNA polymerase type-B-like family.</text>
</comment>
<feature type="domain" description="PAP-associated" evidence="6">
    <location>
        <begin position="353"/>
        <end position="410"/>
    </location>
</feature>
<dbReference type="Gene3D" id="3.30.460.10">
    <property type="entry name" value="Beta Polymerase, domain 2"/>
    <property type="match status" value="1"/>
</dbReference>
<dbReference type="EC" id="2.7.7.19" evidence="2"/>
<dbReference type="Pfam" id="PF03828">
    <property type="entry name" value="PAP_assoc"/>
    <property type="match status" value="1"/>
</dbReference>
<dbReference type="InterPro" id="IPR002058">
    <property type="entry name" value="PAP_assoc"/>
</dbReference>
<feature type="compositionally biased region" description="Basic and acidic residues" evidence="5">
    <location>
        <begin position="111"/>
        <end position="122"/>
    </location>
</feature>
<keyword evidence="3" id="KW-0479">Metal-binding</keyword>
<organism evidence="8 9">
    <name type="scientific">Cryptococcus gattii EJB2</name>
    <dbReference type="NCBI Taxonomy" id="1296103"/>
    <lineage>
        <taxon>Eukaryota</taxon>
        <taxon>Fungi</taxon>
        <taxon>Dikarya</taxon>
        <taxon>Basidiomycota</taxon>
        <taxon>Agaricomycotina</taxon>
        <taxon>Tremellomycetes</taxon>
        <taxon>Tremellales</taxon>
        <taxon>Cryptococcaceae</taxon>
        <taxon>Cryptococcus</taxon>
        <taxon>Cryptococcus gattii species complex</taxon>
    </lineage>
</organism>
<dbReference type="InterPro" id="IPR043519">
    <property type="entry name" value="NT_sf"/>
</dbReference>
<evidence type="ECO:0000259" key="7">
    <source>
        <dbReference type="Pfam" id="PF22600"/>
    </source>
</evidence>
<dbReference type="CDD" id="cd05402">
    <property type="entry name" value="NT_PAP_TUTase"/>
    <property type="match status" value="1"/>
</dbReference>
<evidence type="ECO:0000256" key="1">
    <source>
        <dbReference type="ARBA" id="ARBA00008593"/>
    </source>
</evidence>
<proteinExistence type="inferred from homology"/>
<dbReference type="Pfam" id="PF22600">
    <property type="entry name" value="MTPAP-like_central"/>
    <property type="match status" value="1"/>
</dbReference>
<evidence type="ECO:0000256" key="3">
    <source>
        <dbReference type="ARBA" id="ARBA00022723"/>
    </source>
</evidence>